<dbReference type="HOGENOM" id="CLU_000445_90_4_6"/>
<dbReference type="RefSeq" id="WP_013220427.1">
    <property type="nucleotide sequence ID" value="NC_014315.1"/>
</dbReference>
<keyword evidence="4" id="KW-0238">DNA-binding</keyword>
<dbReference type="SMART" id="SM00421">
    <property type="entry name" value="HTH_LUXR"/>
    <property type="match status" value="1"/>
</dbReference>
<accession>D8K608</accession>
<evidence type="ECO:0000256" key="1">
    <source>
        <dbReference type="ARBA" id="ARBA00022553"/>
    </source>
</evidence>
<reference evidence="9 10" key="1">
    <citation type="submission" date="2010-06" db="EMBL/GenBank/DDBJ databases">
        <title>Complete sequence of chromosome of Nitrosococcus watsoni C-113.</title>
        <authorList>
            <consortium name="US DOE Joint Genome Institute"/>
            <person name="Lucas S."/>
            <person name="Copeland A."/>
            <person name="Lapidus A."/>
            <person name="Cheng J.-F."/>
            <person name="Bruce D."/>
            <person name="Goodwin L."/>
            <person name="Pitluck S."/>
            <person name="Malfatti S.A."/>
            <person name="Chain P.S.G."/>
            <person name="Land M."/>
            <person name="Hauser L."/>
            <person name="Kyrpides N."/>
            <person name="Ivanova N."/>
            <person name="Cambell M.A."/>
            <person name="Heidelberg J.F."/>
            <person name="Klotz M.G."/>
            <person name="Woyke T."/>
        </authorList>
    </citation>
    <scope>NUCLEOTIDE SEQUENCE [LARGE SCALE GENOMIC DNA]</scope>
    <source>
        <strain evidence="9 10">C-113</strain>
    </source>
</reference>
<evidence type="ECO:0000259" key="7">
    <source>
        <dbReference type="PROSITE" id="PS50043"/>
    </source>
</evidence>
<dbReference type="Gene3D" id="3.40.50.2300">
    <property type="match status" value="1"/>
</dbReference>
<gene>
    <name evidence="9" type="ordered locus">Nwat_1425</name>
</gene>
<keyword evidence="1 6" id="KW-0597">Phosphoprotein</keyword>
<dbReference type="eggNOG" id="COG4566">
    <property type="taxonomic scope" value="Bacteria"/>
</dbReference>
<dbReference type="OrthoDB" id="9802186at2"/>
<feature type="domain" description="Response regulatory" evidence="8">
    <location>
        <begin position="6"/>
        <end position="120"/>
    </location>
</feature>
<dbReference type="GO" id="GO:0003677">
    <property type="term" value="F:DNA binding"/>
    <property type="evidence" value="ECO:0007669"/>
    <property type="project" value="UniProtKB-KW"/>
</dbReference>
<evidence type="ECO:0000256" key="3">
    <source>
        <dbReference type="ARBA" id="ARBA00023015"/>
    </source>
</evidence>
<organism evidence="9 10">
    <name type="scientific">Nitrosococcus watsoni (strain C-113)</name>
    <dbReference type="NCBI Taxonomy" id="105559"/>
    <lineage>
        <taxon>Bacteria</taxon>
        <taxon>Pseudomonadati</taxon>
        <taxon>Pseudomonadota</taxon>
        <taxon>Gammaproteobacteria</taxon>
        <taxon>Chromatiales</taxon>
        <taxon>Chromatiaceae</taxon>
        <taxon>Nitrosococcus</taxon>
    </lineage>
</organism>
<dbReference type="Pfam" id="PF00196">
    <property type="entry name" value="GerE"/>
    <property type="match status" value="1"/>
</dbReference>
<dbReference type="CDD" id="cd06170">
    <property type="entry name" value="LuxR_C_like"/>
    <property type="match status" value="1"/>
</dbReference>
<dbReference type="Proteomes" id="UP000000393">
    <property type="component" value="Chromosome"/>
</dbReference>
<keyword evidence="5" id="KW-0804">Transcription</keyword>
<protein>
    <submittedName>
        <fullName evidence="9">Two component transcriptional regulator, LuxR family</fullName>
    </submittedName>
</protein>
<dbReference type="GO" id="GO:0000160">
    <property type="term" value="P:phosphorelay signal transduction system"/>
    <property type="evidence" value="ECO:0007669"/>
    <property type="project" value="UniProtKB-KW"/>
</dbReference>
<dbReference type="KEGG" id="nwa:Nwat_1425"/>
<name>D8K608_NITWC</name>
<dbReference type="PROSITE" id="PS50110">
    <property type="entry name" value="RESPONSE_REGULATORY"/>
    <property type="match status" value="1"/>
</dbReference>
<dbReference type="FunFam" id="3.40.50.2300:FF:000018">
    <property type="entry name" value="DNA-binding transcriptional regulator NtrC"/>
    <property type="match status" value="1"/>
</dbReference>
<dbReference type="Pfam" id="PF00072">
    <property type="entry name" value="Response_reg"/>
    <property type="match status" value="1"/>
</dbReference>
<dbReference type="PRINTS" id="PR00038">
    <property type="entry name" value="HTHLUXR"/>
</dbReference>
<sequence>MAPNNTIYIVDDDGAMRKSLALLLRGEGFDVKTYSSAQVFIESSPLSSTGCLLLDVRMPGIDGFELQNILQLRGIHLSTIMITGHADVPMAVRAMKSGAKDFIEKPFRAQTLLDRIRKILSVDETQETHKEQSRLQPGNLSQFEFLTRRERQVFKLLAQGKMNKHIAAELCISIRTVETHRANVMEKLKAKSLADIVRLAIFRNAKDNI</sequence>
<dbReference type="AlphaFoldDB" id="D8K608"/>
<feature type="modified residue" description="4-aspartylphosphate" evidence="6">
    <location>
        <position position="55"/>
    </location>
</feature>
<dbReference type="InterPro" id="IPR001789">
    <property type="entry name" value="Sig_transdc_resp-reg_receiver"/>
</dbReference>
<dbReference type="PROSITE" id="PS50043">
    <property type="entry name" value="HTH_LUXR_2"/>
    <property type="match status" value="1"/>
</dbReference>
<dbReference type="PANTHER" id="PTHR44688:SF16">
    <property type="entry name" value="DNA-BINDING TRANSCRIPTIONAL ACTIVATOR DEVR_DOSR"/>
    <property type="match status" value="1"/>
</dbReference>
<evidence type="ECO:0000313" key="10">
    <source>
        <dbReference type="Proteomes" id="UP000000393"/>
    </source>
</evidence>
<dbReference type="Gene3D" id="1.10.10.10">
    <property type="entry name" value="Winged helix-like DNA-binding domain superfamily/Winged helix DNA-binding domain"/>
    <property type="match status" value="1"/>
</dbReference>
<keyword evidence="3" id="KW-0805">Transcription regulation</keyword>
<dbReference type="CDD" id="cd17537">
    <property type="entry name" value="REC_FixJ"/>
    <property type="match status" value="1"/>
</dbReference>
<dbReference type="InterPro" id="IPR011006">
    <property type="entry name" value="CheY-like_superfamily"/>
</dbReference>
<proteinExistence type="predicted"/>
<evidence type="ECO:0000259" key="8">
    <source>
        <dbReference type="PROSITE" id="PS50110"/>
    </source>
</evidence>
<dbReference type="GO" id="GO:0006355">
    <property type="term" value="P:regulation of DNA-templated transcription"/>
    <property type="evidence" value="ECO:0007669"/>
    <property type="project" value="InterPro"/>
</dbReference>
<keyword evidence="10" id="KW-1185">Reference proteome</keyword>
<evidence type="ECO:0000256" key="6">
    <source>
        <dbReference type="PROSITE-ProRule" id="PRU00169"/>
    </source>
</evidence>
<dbReference type="PANTHER" id="PTHR44688">
    <property type="entry name" value="DNA-BINDING TRANSCRIPTIONAL ACTIVATOR DEVR_DOSR"/>
    <property type="match status" value="1"/>
</dbReference>
<dbReference type="SUPFAM" id="SSF52172">
    <property type="entry name" value="CheY-like"/>
    <property type="match status" value="1"/>
</dbReference>
<evidence type="ECO:0000256" key="4">
    <source>
        <dbReference type="ARBA" id="ARBA00023125"/>
    </source>
</evidence>
<dbReference type="PROSITE" id="PS00622">
    <property type="entry name" value="HTH_LUXR_1"/>
    <property type="match status" value="1"/>
</dbReference>
<dbReference type="EMBL" id="CP002086">
    <property type="protein sequence ID" value="ADJ28335.1"/>
    <property type="molecule type" value="Genomic_DNA"/>
</dbReference>
<dbReference type="SMART" id="SM00448">
    <property type="entry name" value="REC"/>
    <property type="match status" value="1"/>
</dbReference>
<dbReference type="InterPro" id="IPR000792">
    <property type="entry name" value="Tscrpt_reg_LuxR_C"/>
</dbReference>
<dbReference type="STRING" id="105559.Nwat_1425"/>
<evidence type="ECO:0000256" key="2">
    <source>
        <dbReference type="ARBA" id="ARBA00023012"/>
    </source>
</evidence>
<keyword evidence="2" id="KW-0902">Two-component regulatory system</keyword>
<evidence type="ECO:0000256" key="5">
    <source>
        <dbReference type="ARBA" id="ARBA00023163"/>
    </source>
</evidence>
<evidence type="ECO:0000313" key="9">
    <source>
        <dbReference type="EMBL" id="ADJ28335.1"/>
    </source>
</evidence>
<feature type="domain" description="HTH luxR-type" evidence="7">
    <location>
        <begin position="139"/>
        <end position="204"/>
    </location>
</feature>
<dbReference type="InterPro" id="IPR036388">
    <property type="entry name" value="WH-like_DNA-bd_sf"/>
</dbReference>